<evidence type="ECO:0000256" key="4">
    <source>
        <dbReference type="ARBA" id="ARBA00023136"/>
    </source>
</evidence>
<dbReference type="InterPro" id="IPR004837">
    <property type="entry name" value="NaCa_Exmemb"/>
</dbReference>
<evidence type="ECO:0000256" key="1">
    <source>
        <dbReference type="ARBA" id="ARBA00004141"/>
    </source>
</evidence>
<organism evidence="7 8">
    <name type="scientific">Spelaeicoccus albus</name>
    <dbReference type="NCBI Taxonomy" id="1280376"/>
    <lineage>
        <taxon>Bacteria</taxon>
        <taxon>Bacillati</taxon>
        <taxon>Actinomycetota</taxon>
        <taxon>Actinomycetes</taxon>
        <taxon>Micrococcales</taxon>
        <taxon>Brevibacteriaceae</taxon>
        <taxon>Spelaeicoccus</taxon>
    </lineage>
</organism>
<keyword evidence="4 5" id="KW-0472">Membrane</keyword>
<keyword evidence="2 5" id="KW-0812">Transmembrane</keyword>
<dbReference type="GO" id="GO:0055085">
    <property type="term" value="P:transmembrane transport"/>
    <property type="evidence" value="ECO:0007669"/>
    <property type="project" value="InterPro"/>
</dbReference>
<feature type="domain" description="Sodium/calcium exchanger membrane region" evidence="6">
    <location>
        <begin position="3"/>
        <end position="138"/>
    </location>
</feature>
<gene>
    <name evidence="7" type="ORF">BJY26_000153</name>
</gene>
<feature type="transmembrane region" description="Helical" evidence="5">
    <location>
        <begin position="121"/>
        <end position="140"/>
    </location>
</feature>
<dbReference type="Pfam" id="PF01699">
    <property type="entry name" value="Na_Ca_ex"/>
    <property type="match status" value="2"/>
</dbReference>
<evidence type="ECO:0000256" key="5">
    <source>
        <dbReference type="SAM" id="Phobius"/>
    </source>
</evidence>
<feature type="transmembrane region" description="Helical" evidence="5">
    <location>
        <begin position="263"/>
        <end position="285"/>
    </location>
</feature>
<protein>
    <submittedName>
        <fullName evidence="7">Cation:H+ antiporter</fullName>
    </submittedName>
</protein>
<name>A0A7Z0D188_9MICO</name>
<feature type="transmembrane region" description="Helical" evidence="5">
    <location>
        <begin position="192"/>
        <end position="212"/>
    </location>
</feature>
<feature type="transmembrane region" description="Helical" evidence="5">
    <location>
        <begin position="297"/>
        <end position="313"/>
    </location>
</feature>
<proteinExistence type="predicted"/>
<dbReference type="AlphaFoldDB" id="A0A7Z0D188"/>
<evidence type="ECO:0000259" key="6">
    <source>
        <dbReference type="Pfam" id="PF01699"/>
    </source>
</evidence>
<keyword evidence="3 5" id="KW-1133">Transmembrane helix</keyword>
<feature type="transmembrane region" description="Helical" evidence="5">
    <location>
        <begin position="21"/>
        <end position="46"/>
    </location>
</feature>
<reference evidence="7 8" key="1">
    <citation type="submission" date="2020-07" db="EMBL/GenBank/DDBJ databases">
        <title>Sequencing the genomes of 1000 actinobacteria strains.</title>
        <authorList>
            <person name="Klenk H.-P."/>
        </authorList>
    </citation>
    <scope>NUCLEOTIDE SEQUENCE [LARGE SCALE GENOMIC DNA]</scope>
    <source>
        <strain evidence="7 8">DSM 26341</strain>
    </source>
</reference>
<feature type="transmembrane region" description="Helical" evidence="5">
    <location>
        <begin position="99"/>
        <end position="115"/>
    </location>
</feature>
<dbReference type="EMBL" id="JACBZP010000001">
    <property type="protein sequence ID" value="NYI65847.1"/>
    <property type="molecule type" value="Genomic_DNA"/>
</dbReference>
<feature type="transmembrane region" description="Helical" evidence="5">
    <location>
        <begin position="232"/>
        <end position="251"/>
    </location>
</feature>
<feature type="transmembrane region" description="Helical" evidence="5">
    <location>
        <begin position="325"/>
        <end position="346"/>
    </location>
</feature>
<accession>A0A7Z0D188</accession>
<dbReference type="Proteomes" id="UP000539111">
    <property type="component" value="Unassembled WGS sequence"/>
</dbReference>
<feature type="transmembrane region" description="Helical" evidence="5">
    <location>
        <begin position="66"/>
        <end position="87"/>
    </location>
</feature>
<comment type="subcellular location">
    <subcellularLocation>
        <location evidence="1">Membrane</location>
        <topology evidence="1">Multi-pass membrane protein</topology>
    </subcellularLocation>
</comment>
<comment type="caution">
    <text evidence="7">The sequence shown here is derived from an EMBL/GenBank/DDBJ whole genome shotgun (WGS) entry which is preliminary data.</text>
</comment>
<evidence type="ECO:0000256" key="3">
    <source>
        <dbReference type="ARBA" id="ARBA00022989"/>
    </source>
</evidence>
<evidence type="ECO:0000313" key="7">
    <source>
        <dbReference type="EMBL" id="NYI65847.1"/>
    </source>
</evidence>
<dbReference type="RefSeq" id="WP_179424835.1">
    <property type="nucleotide sequence ID" value="NZ_JACBZP010000001.1"/>
</dbReference>
<dbReference type="Gene3D" id="1.20.1420.30">
    <property type="entry name" value="NCX, central ion-binding region"/>
    <property type="match status" value="1"/>
</dbReference>
<keyword evidence="8" id="KW-1185">Reference proteome</keyword>
<dbReference type="GO" id="GO:0016020">
    <property type="term" value="C:membrane"/>
    <property type="evidence" value="ECO:0007669"/>
    <property type="project" value="UniProtKB-SubCell"/>
</dbReference>
<evidence type="ECO:0000256" key="2">
    <source>
        <dbReference type="ARBA" id="ARBA00022692"/>
    </source>
</evidence>
<sequence>MTSIFVFVSGAAVLIYSADKLVGYLVGAASRLLIPVFLLAVIFTGIEFDDVALGVALNLDDLKGVALGLVFGTAVSFSGIVLALAIIIKPTKITLPRDYLAIFAVAPLLMIVITLTSPIGIPQSVILLALFVLFLVYIAVREHQRSAPTFQSPEVYEHVAAGATDTDPSESGPDGGIGTKVRQLPYAQQRGLSGWANIGLAVLALVGIIIGAQTTSMGTEGILHDYHLDGTVFGATIATIVLTGEDIVLTVQPFRNRVPLIGIGNVIGSLVFSVTAKLGIIVLAGGSIVAGAGVLEWHLPALIVMTAVAAWVLSTGDLRRWHGWLLLALYIVYWVISFTVFGTVPIED</sequence>
<feature type="domain" description="Sodium/calcium exchanger membrane region" evidence="6">
    <location>
        <begin position="198"/>
        <end position="338"/>
    </location>
</feature>
<evidence type="ECO:0000313" key="8">
    <source>
        <dbReference type="Proteomes" id="UP000539111"/>
    </source>
</evidence>
<dbReference type="InterPro" id="IPR044880">
    <property type="entry name" value="NCX_ion-bd_dom_sf"/>
</dbReference>